<evidence type="ECO:0000256" key="2">
    <source>
        <dbReference type="ARBA" id="ARBA00023004"/>
    </source>
</evidence>
<dbReference type="GO" id="GO:0046872">
    <property type="term" value="F:metal ion binding"/>
    <property type="evidence" value="ECO:0007669"/>
    <property type="project" value="UniProtKB-KW"/>
</dbReference>
<dbReference type="Pfam" id="PF14691">
    <property type="entry name" value="Fer4_20"/>
    <property type="match status" value="1"/>
</dbReference>
<dbReference type="RefSeq" id="WP_088710156.1">
    <property type="nucleotide sequence ID" value="NZ_LSTO01000002.1"/>
</dbReference>
<evidence type="ECO:0000256" key="1">
    <source>
        <dbReference type="ARBA" id="ARBA00022723"/>
    </source>
</evidence>
<dbReference type="PANTHER" id="PTHR42783:SF3">
    <property type="entry name" value="GLUTAMATE SYNTHASE [NADPH] SMALL CHAIN-RELATED"/>
    <property type="match status" value="1"/>
</dbReference>
<dbReference type="PRINTS" id="PR00469">
    <property type="entry name" value="PNDRDTASEII"/>
</dbReference>
<dbReference type="PRINTS" id="PR00368">
    <property type="entry name" value="FADPNR"/>
</dbReference>
<dbReference type="EMBL" id="LSTO01000002">
    <property type="protein sequence ID" value="OWW18757.1"/>
    <property type="molecule type" value="Genomic_DNA"/>
</dbReference>
<name>A0A254T9B6_9BURK</name>
<dbReference type="InterPro" id="IPR017900">
    <property type="entry name" value="4Fe4S_Fe_S_CS"/>
</dbReference>
<evidence type="ECO:0000313" key="5">
    <source>
        <dbReference type="EMBL" id="OWW18757.1"/>
    </source>
</evidence>
<reference evidence="5 6" key="1">
    <citation type="submission" date="2016-02" db="EMBL/GenBank/DDBJ databases">
        <authorList>
            <person name="Wen L."/>
            <person name="He K."/>
            <person name="Yang H."/>
        </authorList>
    </citation>
    <scope>NUCLEOTIDE SEQUENCE [LARGE SCALE GENOMIC DNA]</scope>
    <source>
        <strain evidence="5 6">TSA40</strain>
    </source>
</reference>
<dbReference type="GO" id="GO:0051536">
    <property type="term" value="F:iron-sulfur cluster binding"/>
    <property type="evidence" value="ECO:0007669"/>
    <property type="project" value="UniProtKB-KW"/>
</dbReference>
<dbReference type="Gene3D" id="3.30.70.20">
    <property type="match status" value="1"/>
</dbReference>
<dbReference type="Pfam" id="PF07992">
    <property type="entry name" value="Pyr_redox_2"/>
    <property type="match status" value="1"/>
</dbReference>
<dbReference type="AlphaFoldDB" id="A0A254T9B6"/>
<evidence type="ECO:0000313" key="6">
    <source>
        <dbReference type="Proteomes" id="UP000197535"/>
    </source>
</evidence>
<dbReference type="PANTHER" id="PTHR42783">
    <property type="entry name" value="GLUTAMATE SYNTHASE [NADPH] SMALL CHAIN"/>
    <property type="match status" value="1"/>
</dbReference>
<dbReference type="SUPFAM" id="SSF46548">
    <property type="entry name" value="alpha-helical ferredoxin"/>
    <property type="match status" value="2"/>
</dbReference>
<organism evidence="5 6">
    <name type="scientific">Noviherbaspirillum denitrificans</name>
    <dbReference type="NCBI Taxonomy" id="1968433"/>
    <lineage>
        <taxon>Bacteria</taxon>
        <taxon>Pseudomonadati</taxon>
        <taxon>Pseudomonadota</taxon>
        <taxon>Betaproteobacteria</taxon>
        <taxon>Burkholderiales</taxon>
        <taxon>Oxalobacteraceae</taxon>
        <taxon>Noviherbaspirillum</taxon>
    </lineage>
</organism>
<keyword evidence="6" id="KW-1185">Reference proteome</keyword>
<dbReference type="NCBIfam" id="NF009410">
    <property type="entry name" value="PRK12771.1"/>
    <property type="match status" value="1"/>
</dbReference>
<dbReference type="InterPro" id="IPR017896">
    <property type="entry name" value="4Fe4S_Fe-S-bd"/>
</dbReference>
<dbReference type="SUPFAM" id="SSF51971">
    <property type="entry name" value="Nucleotide-binding domain"/>
    <property type="match status" value="1"/>
</dbReference>
<feature type="domain" description="4Fe-4S ferredoxin-type" evidence="4">
    <location>
        <begin position="478"/>
        <end position="508"/>
    </location>
</feature>
<feature type="domain" description="4Fe-4S ferredoxin-type" evidence="4">
    <location>
        <begin position="509"/>
        <end position="538"/>
    </location>
</feature>
<evidence type="ECO:0000259" key="4">
    <source>
        <dbReference type="PROSITE" id="PS51379"/>
    </source>
</evidence>
<keyword evidence="1" id="KW-0479">Metal-binding</keyword>
<dbReference type="GO" id="GO:0016491">
    <property type="term" value="F:oxidoreductase activity"/>
    <property type="evidence" value="ECO:0007669"/>
    <property type="project" value="InterPro"/>
</dbReference>
<gene>
    <name evidence="5" type="ORF">AYR66_04120</name>
</gene>
<dbReference type="Proteomes" id="UP000197535">
    <property type="component" value="Unassembled WGS sequence"/>
</dbReference>
<accession>A0A254T9B6</accession>
<keyword evidence="2" id="KW-0408">Iron</keyword>
<proteinExistence type="predicted"/>
<protein>
    <submittedName>
        <fullName evidence="5">Glutamate synthase</fullName>
    </submittedName>
</protein>
<dbReference type="Gene3D" id="3.50.50.60">
    <property type="entry name" value="FAD/NAD(P)-binding domain"/>
    <property type="match status" value="2"/>
</dbReference>
<dbReference type="InterPro" id="IPR009051">
    <property type="entry name" value="Helical_ferredxn"/>
</dbReference>
<dbReference type="Pfam" id="PF00037">
    <property type="entry name" value="Fer4"/>
    <property type="match status" value="1"/>
</dbReference>
<dbReference type="OrthoDB" id="9803192at2"/>
<sequence length="540" mass="59001">MDKPFAITLDVGSSLANRTGSWRTSRPVYVNRLPPCNNACPAGENIQAWLYHAESGDYEQAWRELVKNNPMPAIMGRVCYHPCESACNRGRLDEPVNVHAVERFLGDDAIRRGWAVEPGPASGKKVLVIGAGPSGLSAAWHLRLLGHEVTIHEAGPLTGGMMRFGIPKYRLPRDVLDAEVRRIESMGVAIRLNHKVDDVLAAMKEGGFDAVFLAVGAHVAKRAYIPAGTASRILDAVSVLKSMEGQEKPLLGRRVVVYGGGNTAIDVARTAKRLGAEESIIVYRRTREKMPAHDFEVEEALQEGVMMKWLSTIKEAGEGSFTVEKMKLDENGFPQPTGEFETIEADSLVLALGQDVDLSLLANVPGLEVRDGMVQVDRSMMSSYPGIFAGGDMVPAERTVTVAIGHGKKAARNIDAWLRGTTYEPAPKHELATFDKLNTWYYADAPKTVQPVLDIIRRQSTFDEVLGGLDEGNAQFEARRCLSCGNCFECDNCYGVCPDNAVIKLGPGKRFEINYDYCKGCGICVSECPCGAIRTEPETI</sequence>
<dbReference type="InterPro" id="IPR036188">
    <property type="entry name" value="FAD/NAD-bd_sf"/>
</dbReference>
<keyword evidence="3" id="KW-0411">Iron-sulfur</keyword>
<dbReference type="PROSITE" id="PS51379">
    <property type="entry name" value="4FE4S_FER_2"/>
    <property type="match status" value="2"/>
</dbReference>
<dbReference type="InterPro" id="IPR028261">
    <property type="entry name" value="DPD_II"/>
</dbReference>
<dbReference type="PROSITE" id="PS00198">
    <property type="entry name" value="4FE4S_FER_1"/>
    <property type="match status" value="1"/>
</dbReference>
<evidence type="ECO:0000256" key="3">
    <source>
        <dbReference type="ARBA" id="ARBA00023014"/>
    </source>
</evidence>
<dbReference type="Gene3D" id="1.10.1060.10">
    <property type="entry name" value="Alpha-helical ferredoxin"/>
    <property type="match status" value="1"/>
</dbReference>
<comment type="caution">
    <text evidence="5">The sequence shown here is derived from an EMBL/GenBank/DDBJ whole genome shotgun (WGS) entry which is preliminary data.</text>
</comment>
<dbReference type="InterPro" id="IPR023753">
    <property type="entry name" value="FAD/NAD-binding_dom"/>
</dbReference>